<dbReference type="AlphaFoldDB" id="A0A4V6Y887"/>
<reference evidence="1" key="1">
    <citation type="submission" date="2019-03" db="EMBL/GenBank/DDBJ databases">
        <title>WGS assembly of Setaria viridis.</title>
        <authorList>
            <person name="Huang P."/>
            <person name="Jenkins J."/>
            <person name="Grimwood J."/>
            <person name="Barry K."/>
            <person name="Healey A."/>
            <person name="Mamidi S."/>
            <person name="Sreedasyam A."/>
            <person name="Shu S."/>
            <person name="Feldman M."/>
            <person name="Wu J."/>
            <person name="Yu Y."/>
            <person name="Chen C."/>
            <person name="Johnson J."/>
            <person name="Rokhsar D."/>
            <person name="Baxter I."/>
            <person name="Schmutz J."/>
            <person name="Brutnell T."/>
            <person name="Kellogg E."/>
        </authorList>
    </citation>
    <scope>NUCLEOTIDE SEQUENCE [LARGE SCALE GENOMIC DNA]</scope>
</reference>
<dbReference type="Gramene" id="TKW11506">
    <property type="protein sequence ID" value="TKW11506"/>
    <property type="gene ID" value="SEVIR_6G236600v2"/>
</dbReference>
<keyword evidence="2" id="KW-1185">Reference proteome</keyword>
<gene>
    <name evidence="1" type="ORF">SEVIR_6G236600v2</name>
</gene>
<organism evidence="1 2">
    <name type="scientific">Setaria viridis</name>
    <name type="common">Green bristlegrass</name>
    <name type="synonym">Setaria italica subsp. viridis</name>
    <dbReference type="NCBI Taxonomy" id="4556"/>
    <lineage>
        <taxon>Eukaryota</taxon>
        <taxon>Viridiplantae</taxon>
        <taxon>Streptophyta</taxon>
        <taxon>Embryophyta</taxon>
        <taxon>Tracheophyta</taxon>
        <taxon>Spermatophyta</taxon>
        <taxon>Magnoliopsida</taxon>
        <taxon>Liliopsida</taxon>
        <taxon>Poales</taxon>
        <taxon>Poaceae</taxon>
        <taxon>PACMAD clade</taxon>
        <taxon>Panicoideae</taxon>
        <taxon>Panicodae</taxon>
        <taxon>Paniceae</taxon>
        <taxon>Cenchrinae</taxon>
        <taxon>Setaria</taxon>
    </lineage>
</organism>
<evidence type="ECO:0000313" key="2">
    <source>
        <dbReference type="Proteomes" id="UP000298652"/>
    </source>
</evidence>
<protein>
    <submittedName>
        <fullName evidence="1">Uncharacterized protein</fullName>
    </submittedName>
</protein>
<proteinExistence type="predicted"/>
<dbReference type="EMBL" id="CM016557">
    <property type="protein sequence ID" value="TKW11506.1"/>
    <property type="molecule type" value="Genomic_DNA"/>
</dbReference>
<dbReference type="Proteomes" id="UP000298652">
    <property type="component" value="Chromosome 6"/>
</dbReference>
<sequence length="32" mass="3711">MIRVSLVLLRGDLPRHADYPVIRQQDTYLGTN</sequence>
<evidence type="ECO:0000313" key="1">
    <source>
        <dbReference type="EMBL" id="TKW11506.1"/>
    </source>
</evidence>
<accession>A0A4V6Y887</accession>
<name>A0A4V6Y887_SETVI</name>